<proteinExistence type="inferred from homology"/>
<evidence type="ECO:0000256" key="1">
    <source>
        <dbReference type="ARBA" id="ARBA00022801"/>
    </source>
</evidence>
<organism evidence="5 6">
    <name type="scientific">Calidithermus roseus</name>
    <dbReference type="NCBI Taxonomy" id="1644118"/>
    <lineage>
        <taxon>Bacteria</taxon>
        <taxon>Thermotogati</taxon>
        <taxon>Deinococcota</taxon>
        <taxon>Deinococci</taxon>
        <taxon>Thermales</taxon>
        <taxon>Thermaceae</taxon>
        <taxon>Calidithermus</taxon>
    </lineage>
</organism>
<keyword evidence="1 5" id="KW-0378">Hydrolase</keyword>
<keyword evidence="6" id="KW-1185">Reference proteome</keyword>
<dbReference type="PANTHER" id="PTHR22946:SF9">
    <property type="entry name" value="POLYKETIDE TRANSFERASE AF380"/>
    <property type="match status" value="1"/>
</dbReference>
<dbReference type="AlphaFoldDB" id="A0A399ER98"/>
<evidence type="ECO:0000313" key="5">
    <source>
        <dbReference type="EMBL" id="RIH87167.1"/>
    </source>
</evidence>
<feature type="domain" description="AB hydrolase-1" evidence="4">
    <location>
        <begin position="80"/>
        <end position="235"/>
    </location>
</feature>
<dbReference type="GO" id="GO:0008239">
    <property type="term" value="F:dipeptidyl-peptidase activity"/>
    <property type="evidence" value="ECO:0007669"/>
    <property type="project" value="UniProtKB-EC"/>
</dbReference>
<dbReference type="EMBL" id="QWLA01000022">
    <property type="protein sequence ID" value="RIH87167.1"/>
    <property type="molecule type" value="Genomic_DNA"/>
</dbReference>
<dbReference type="InterPro" id="IPR029058">
    <property type="entry name" value="AB_hydrolase_fold"/>
</dbReference>
<name>A0A399ER98_9DEIN</name>
<dbReference type="PANTHER" id="PTHR22946">
    <property type="entry name" value="DIENELACTONE HYDROLASE DOMAIN-CONTAINING PROTEIN-RELATED"/>
    <property type="match status" value="1"/>
</dbReference>
<dbReference type="Gene3D" id="3.40.50.1820">
    <property type="entry name" value="alpha/beta hydrolase"/>
    <property type="match status" value="1"/>
</dbReference>
<evidence type="ECO:0000313" key="6">
    <source>
        <dbReference type="Proteomes" id="UP000265341"/>
    </source>
</evidence>
<dbReference type="SUPFAM" id="SSF53474">
    <property type="entry name" value="alpha/beta-Hydrolases"/>
    <property type="match status" value="1"/>
</dbReference>
<accession>A0A399ER98</accession>
<dbReference type="Pfam" id="PF12697">
    <property type="entry name" value="Abhydrolase_6"/>
    <property type="match status" value="1"/>
</dbReference>
<dbReference type="GO" id="GO:0006508">
    <property type="term" value="P:proteolysis"/>
    <property type="evidence" value="ECO:0007669"/>
    <property type="project" value="InterPro"/>
</dbReference>
<evidence type="ECO:0000256" key="2">
    <source>
        <dbReference type="ARBA" id="ARBA00038115"/>
    </source>
</evidence>
<dbReference type="Proteomes" id="UP000265341">
    <property type="component" value="Unassembled WGS sequence"/>
</dbReference>
<comment type="similarity">
    <text evidence="2">Belongs to the AB hydrolase superfamily. FUS2 hydrolase family.</text>
</comment>
<evidence type="ECO:0000259" key="4">
    <source>
        <dbReference type="Pfam" id="PF12697"/>
    </source>
</evidence>
<protein>
    <submittedName>
        <fullName evidence="5">Dipeptidyl aminopeptidase 4</fullName>
        <ecNumber evidence="5">3.4.14.5</ecNumber>
    </submittedName>
</protein>
<keyword evidence="5" id="KW-0031">Aminopeptidase</keyword>
<feature type="domain" description="Dienelactone hydrolase" evidence="3">
    <location>
        <begin position="244"/>
        <end position="291"/>
    </location>
</feature>
<dbReference type="Pfam" id="PF01738">
    <property type="entry name" value="DLH"/>
    <property type="match status" value="1"/>
</dbReference>
<dbReference type="InterPro" id="IPR002925">
    <property type="entry name" value="Dienelactn_hydro"/>
</dbReference>
<dbReference type="PROSITE" id="PS00708">
    <property type="entry name" value="PRO_ENDOPEP_SER"/>
    <property type="match status" value="1"/>
</dbReference>
<dbReference type="InterPro" id="IPR000073">
    <property type="entry name" value="AB_hydrolase_1"/>
</dbReference>
<dbReference type="GO" id="GO:0004177">
    <property type="term" value="F:aminopeptidase activity"/>
    <property type="evidence" value="ECO:0007669"/>
    <property type="project" value="UniProtKB-KW"/>
</dbReference>
<sequence length="312" mass="34484">MAALALSTALAQASPLEHPMSIEAMRRGSYPGSAIVLEQRLAPGSNYQRYIASYRSEGLKIYGLLTVPTGKKPQGGWPGIVFVHGYIPPEQYRTTERYVAYVDGFARQGYVVFKTDLRGHGNSEGEPSGAYWSPDYTIDVLNAYASLRRFGEVNPERIGMWGHSMGGYLTLRAMVIDRRIRAGVIWAGVVAPYSDILGGWRRPSRPGAIPSQARRRREEFIRQHGTPESNPAFWNAISANSYLSQGVSPIQIHHGLADSVVPVSFSQRLSAQLKAAGQTHELYLYPGNNHNLSQSFATAMGKSVAFFDRHLK</sequence>
<comment type="caution">
    <text evidence="5">The sequence shown here is derived from an EMBL/GenBank/DDBJ whole genome shotgun (WGS) entry which is preliminary data.</text>
</comment>
<dbReference type="InterPro" id="IPR050261">
    <property type="entry name" value="FrsA_esterase"/>
</dbReference>
<dbReference type="InterPro" id="IPR002471">
    <property type="entry name" value="Pept_S9_AS"/>
</dbReference>
<keyword evidence="5" id="KW-0645">Protease</keyword>
<dbReference type="EC" id="3.4.14.5" evidence="5"/>
<gene>
    <name evidence="5" type="primary">dap4</name>
    <name evidence="5" type="ORF">Mrose_01451</name>
</gene>
<dbReference type="GO" id="GO:0004252">
    <property type="term" value="F:serine-type endopeptidase activity"/>
    <property type="evidence" value="ECO:0007669"/>
    <property type="project" value="InterPro"/>
</dbReference>
<evidence type="ECO:0000259" key="3">
    <source>
        <dbReference type="Pfam" id="PF01738"/>
    </source>
</evidence>
<reference evidence="5 6" key="1">
    <citation type="submission" date="2018-08" db="EMBL/GenBank/DDBJ databases">
        <title>Meiothermus roseus NBRC 110900 genome sequencing project.</title>
        <authorList>
            <person name="Da Costa M.S."/>
            <person name="Albuquerque L."/>
            <person name="Raposo P."/>
            <person name="Froufe H.J.C."/>
            <person name="Barroso C.S."/>
            <person name="Egas C."/>
        </authorList>
    </citation>
    <scope>NUCLEOTIDE SEQUENCE [LARGE SCALE GENOMIC DNA]</scope>
    <source>
        <strain evidence="5 6">NBRC 110900</strain>
    </source>
</reference>
<dbReference type="GO" id="GO:0052689">
    <property type="term" value="F:carboxylic ester hydrolase activity"/>
    <property type="evidence" value="ECO:0007669"/>
    <property type="project" value="UniProtKB-ARBA"/>
</dbReference>